<dbReference type="GO" id="GO:0008903">
    <property type="term" value="F:hydroxypyruvate isomerase activity"/>
    <property type="evidence" value="ECO:0007669"/>
    <property type="project" value="UniProtKB-EC"/>
</dbReference>
<organism evidence="4 5">
    <name type="scientific">Mesorhizobium salmacidum</name>
    <dbReference type="NCBI Taxonomy" id="3015171"/>
    <lineage>
        <taxon>Bacteria</taxon>
        <taxon>Pseudomonadati</taxon>
        <taxon>Pseudomonadota</taxon>
        <taxon>Alphaproteobacteria</taxon>
        <taxon>Hyphomicrobiales</taxon>
        <taxon>Phyllobacteriaceae</taxon>
        <taxon>Mesorhizobium</taxon>
    </lineage>
</organism>
<dbReference type="InterPro" id="IPR053398">
    <property type="entry name" value="HPT_OtnI_isomerases"/>
</dbReference>
<keyword evidence="1 2" id="KW-0413">Isomerase</keyword>
<evidence type="ECO:0000313" key="4">
    <source>
        <dbReference type="EMBL" id="MEI9410394.1"/>
    </source>
</evidence>
<comment type="caution">
    <text evidence="4">The sequence shown here is derived from an EMBL/GenBank/DDBJ whole genome shotgun (WGS) entry which is preliminary data.</text>
</comment>
<dbReference type="Proteomes" id="UP001387293">
    <property type="component" value="Unassembled WGS sequence"/>
</dbReference>
<dbReference type="InterPro" id="IPR036237">
    <property type="entry name" value="Xyl_isomerase-like_sf"/>
</dbReference>
<dbReference type="InterPro" id="IPR026040">
    <property type="entry name" value="HyI-like"/>
</dbReference>
<evidence type="ECO:0000256" key="2">
    <source>
        <dbReference type="PIRNR" id="PIRNR006241"/>
    </source>
</evidence>
<dbReference type="Pfam" id="PF01261">
    <property type="entry name" value="AP_endonuc_2"/>
    <property type="match status" value="1"/>
</dbReference>
<dbReference type="RefSeq" id="WP_337107184.1">
    <property type="nucleotide sequence ID" value="NZ_JAPYKS010000011.1"/>
</dbReference>
<feature type="domain" description="Xylose isomerase-like TIM barrel" evidence="3">
    <location>
        <begin position="21"/>
        <end position="257"/>
    </location>
</feature>
<dbReference type="NCBIfam" id="TIGR03234">
    <property type="entry name" value="OH-pyruv-isom"/>
    <property type="match status" value="1"/>
</dbReference>
<dbReference type="SUPFAM" id="SSF51658">
    <property type="entry name" value="Xylose isomerase-like"/>
    <property type="match status" value="1"/>
</dbReference>
<evidence type="ECO:0000256" key="1">
    <source>
        <dbReference type="ARBA" id="ARBA00023235"/>
    </source>
</evidence>
<keyword evidence="5" id="KW-1185">Reference proteome</keyword>
<name>A0ABU8KZK5_9HYPH</name>
<proteinExistence type="inferred from homology"/>
<evidence type="ECO:0000259" key="3">
    <source>
        <dbReference type="Pfam" id="PF01261"/>
    </source>
</evidence>
<dbReference type="PANTHER" id="PTHR43489">
    <property type="entry name" value="ISOMERASE"/>
    <property type="match status" value="1"/>
</dbReference>
<dbReference type="InterPro" id="IPR050417">
    <property type="entry name" value="Sugar_Epim/Isomerase"/>
</dbReference>
<dbReference type="PANTHER" id="PTHR43489:SF13">
    <property type="entry name" value="HYDROXYPYRUVATE ISOMERASE"/>
    <property type="match status" value="1"/>
</dbReference>
<gene>
    <name evidence="4" type="primary">hyi</name>
    <name evidence="4" type="ORF">O7A60_16650</name>
</gene>
<protein>
    <submittedName>
        <fullName evidence="4">Hydroxypyruvate isomerase</fullName>
        <ecNumber evidence="4">5.3.1.22</ecNumber>
    </submittedName>
</protein>
<dbReference type="InterPro" id="IPR013022">
    <property type="entry name" value="Xyl_isomerase-like_TIM-brl"/>
</dbReference>
<dbReference type="NCBIfam" id="NF043033">
    <property type="entry name" value="OxoTetrIsom"/>
    <property type="match status" value="1"/>
</dbReference>
<dbReference type="InterPro" id="IPR017643">
    <property type="entry name" value="Hydroxypyruvate_isomerase"/>
</dbReference>
<comment type="similarity">
    <text evidence="2">Belongs to the hyi family.</text>
</comment>
<dbReference type="EC" id="5.3.1.22" evidence="4"/>
<reference evidence="4 5" key="1">
    <citation type="submission" date="2022-12" db="EMBL/GenBank/DDBJ databases">
        <authorList>
            <person name="Muema E."/>
        </authorList>
    </citation>
    <scope>NUCLEOTIDE SEQUENCE [LARGE SCALE GENOMIC DNA]</scope>
    <source>
        <strain evidence="5">1326</strain>
    </source>
</reference>
<evidence type="ECO:0000313" key="5">
    <source>
        <dbReference type="Proteomes" id="UP001387293"/>
    </source>
</evidence>
<dbReference type="EMBL" id="JAPYKS010000011">
    <property type="protein sequence ID" value="MEI9410394.1"/>
    <property type="molecule type" value="Genomic_DNA"/>
</dbReference>
<dbReference type="Gene3D" id="3.20.20.150">
    <property type="entry name" value="Divalent-metal-dependent TIM barrel enzymes"/>
    <property type="match status" value="1"/>
</dbReference>
<sequence>MPRFSANLSMLFGEHDFLDRFDAAARAGFKGVEYIGPYDHAPDVVAARLKKNDLTQVLFNLPAGDWAKGERGIAVLPDRVPEFRQGIAKAITYAQALGCGQVNCLAGIAPQGIARDTLGNVFAENLAFAAEKLEQAGIKLLIEPINTRDIPGFFLNYSDQALALIDRVGSKNLYLQYDIYHMQIMEGDLARKIEANLGRIAHIQLADNPGRHEPGTGEINYPFLYDHIDRIGYSGWVGAEYKPKAGTEAGLGWFRELTGREARRRSGNFAPRTLP</sequence>
<dbReference type="PIRSF" id="PIRSF006241">
    <property type="entry name" value="HyI"/>
    <property type="match status" value="1"/>
</dbReference>
<accession>A0ABU8KZK5</accession>